<gene>
    <name evidence="3" type="ORF">Daus18300_001397</name>
</gene>
<dbReference type="SUPFAM" id="SSF50630">
    <property type="entry name" value="Acid proteases"/>
    <property type="match status" value="1"/>
</dbReference>
<dbReference type="InterPro" id="IPR021109">
    <property type="entry name" value="Peptidase_aspartic_dom_sf"/>
</dbReference>
<feature type="region of interest" description="Disordered" evidence="2">
    <location>
        <begin position="406"/>
        <end position="448"/>
    </location>
</feature>
<proteinExistence type="predicted"/>
<reference evidence="3 4" key="1">
    <citation type="journal article" date="2024" name="IMA Fungus">
        <title>IMA Genome - F19 : A genome assembly and annotation guide to empower mycologists, including annotated draft genome sequences of Ceratocystis pirilliformis, Diaporthe australafricana, Fusarium ophioides, Paecilomyces lecythidis, and Sporothrix stenoceras.</title>
        <authorList>
            <person name="Aylward J."/>
            <person name="Wilson A.M."/>
            <person name="Visagie C.M."/>
            <person name="Spraker J."/>
            <person name="Barnes I."/>
            <person name="Buitendag C."/>
            <person name="Ceriani C."/>
            <person name="Del Mar Angel L."/>
            <person name="du Plessis D."/>
            <person name="Fuchs T."/>
            <person name="Gasser K."/>
            <person name="Kramer D."/>
            <person name="Li W."/>
            <person name="Munsamy K."/>
            <person name="Piso A."/>
            <person name="Price J.L."/>
            <person name="Sonnekus B."/>
            <person name="Thomas C."/>
            <person name="van der Nest A."/>
            <person name="van Dijk A."/>
            <person name="van Heerden A."/>
            <person name="van Vuuren N."/>
            <person name="Yilmaz N."/>
            <person name="Duong T.A."/>
            <person name="van der Merwe N.A."/>
            <person name="Wingfield M.J."/>
            <person name="Wingfield B.D."/>
        </authorList>
    </citation>
    <scope>NUCLEOTIDE SEQUENCE [LARGE SCALE GENOMIC DNA]</scope>
    <source>
        <strain evidence="3 4">CMW 18300</strain>
    </source>
</reference>
<feature type="region of interest" description="Disordered" evidence="2">
    <location>
        <begin position="1"/>
        <end position="46"/>
    </location>
</feature>
<keyword evidence="1" id="KW-0064">Aspartyl protease</keyword>
<evidence type="ECO:0000256" key="2">
    <source>
        <dbReference type="SAM" id="MobiDB-lite"/>
    </source>
</evidence>
<keyword evidence="1" id="KW-0378">Hydrolase</keyword>
<evidence type="ECO:0000256" key="1">
    <source>
        <dbReference type="ARBA" id="ARBA00022750"/>
    </source>
</evidence>
<keyword evidence="1" id="KW-0645">Protease</keyword>
<dbReference type="Gene3D" id="2.40.70.10">
    <property type="entry name" value="Acid Proteases"/>
    <property type="match status" value="2"/>
</dbReference>
<keyword evidence="4" id="KW-1185">Reference proteome</keyword>
<comment type="caution">
    <text evidence="3">The sequence shown here is derived from an EMBL/GenBank/DDBJ whole genome shotgun (WGS) entry which is preliminary data.</text>
</comment>
<dbReference type="PROSITE" id="PS00141">
    <property type="entry name" value="ASP_PROTEASE"/>
    <property type="match status" value="1"/>
</dbReference>
<name>A0ABR3XWD3_9PEZI</name>
<dbReference type="InterPro" id="IPR001969">
    <property type="entry name" value="Aspartic_peptidase_AS"/>
</dbReference>
<feature type="compositionally biased region" description="Polar residues" evidence="2">
    <location>
        <begin position="32"/>
        <end position="43"/>
    </location>
</feature>
<organism evidence="3 4">
    <name type="scientific">Diaporthe australafricana</name>
    <dbReference type="NCBI Taxonomy" id="127596"/>
    <lineage>
        <taxon>Eukaryota</taxon>
        <taxon>Fungi</taxon>
        <taxon>Dikarya</taxon>
        <taxon>Ascomycota</taxon>
        <taxon>Pezizomycotina</taxon>
        <taxon>Sordariomycetes</taxon>
        <taxon>Sordariomycetidae</taxon>
        <taxon>Diaporthales</taxon>
        <taxon>Diaporthaceae</taxon>
        <taxon>Diaporthe</taxon>
    </lineage>
</organism>
<evidence type="ECO:0008006" key="5">
    <source>
        <dbReference type="Google" id="ProtNLM"/>
    </source>
</evidence>
<dbReference type="EMBL" id="JAWRVE010000008">
    <property type="protein sequence ID" value="KAL1880034.1"/>
    <property type="molecule type" value="Genomic_DNA"/>
</dbReference>
<accession>A0ABR3XWD3</accession>
<sequence>MESHHEASAEKHLPSVADSSPQETLEALGQSHGPSNATPSKNMSGPAFEWHVLGKLNGKPVEALADTGATCNAISASCANERHLRPDPGSTRERIRLPSGKYCKSLGMTTLQFQFDGEDEVHNVHCNIVPKLQQACVLASGFLRTTKTLTKFKSRLKEVPLPEEHRMSLGLMRDGAVDRDSNNSAINGYVAGAKCLAIPDSGSSIMALSGSHVRSLELRIDTRKRCKVKYIDGSSAWTSGTVTASWQFSSSRMPFWNTLYSMLCYLLLRPPALLPLARRPWTVQVWHVIEDMDVDAILSIDFIKEHDIFRAYESSFVTKGLDSFAAKIYGICSSAYPKGNKRPETLASSFCLDIQSPNPFSYDMLVREDARRSEIEDTIASLAPDFQDAARLAEIQRRQFWDDRRHQQELRGAQQQQQQGAAQLLGESTTPDRSSSASSAHATAPPPKRRLLRRRRFWLRNWR</sequence>
<dbReference type="Proteomes" id="UP001583177">
    <property type="component" value="Unassembled WGS sequence"/>
</dbReference>
<dbReference type="CDD" id="cd00303">
    <property type="entry name" value="retropepsin_like"/>
    <property type="match status" value="1"/>
</dbReference>
<evidence type="ECO:0000313" key="3">
    <source>
        <dbReference type="EMBL" id="KAL1880034.1"/>
    </source>
</evidence>
<dbReference type="Pfam" id="PF13975">
    <property type="entry name" value="gag-asp_proteas"/>
    <property type="match status" value="1"/>
</dbReference>
<feature type="compositionally biased region" description="Basic and acidic residues" evidence="2">
    <location>
        <begin position="1"/>
        <end position="13"/>
    </location>
</feature>
<feature type="compositionally biased region" description="Low complexity" evidence="2">
    <location>
        <begin position="410"/>
        <end position="443"/>
    </location>
</feature>
<protein>
    <recommendedName>
        <fullName evidence="5">Peptidase A2 domain-containing protein</fullName>
    </recommendedName>
</protein>
<evidence type="ECO:0000313" key="4">
    <source>
        <dbReference type="Proteomes" id="UP001583177"/>
    </source>
</evidence>